<gene>
    <name evidence="5" type="primary">citC</name>
    <name evidence="5" type="ORF">LKD81_03685</name>
</gene>
<dbReference type="SUPFAM" id="SSF55729">
    <property type="entry name" value="Acyl-CoA N-acyltransferases (Nat)"/>
    <property type="match status" value="1"/>
</dbReference>
<evidence type="ECO:0000256" key="1">
    <source>
        <dbReference type="ARBA" id="ARBA00022741"/>
    </source>
</evidence>
<keyword evidence="6" id="KW-1185">Reference proteome</keyword>
<dbReference type="InterPro" id="IPR014729">
    <property type="entry name" value="Rossmann-like_a/b/a_fold"/>
</dbReference>
<organism evidence="5 6">
    <name type="scientific">Hominifimenecus microfluidus</name>
    <dbReference type="NCBI Taxonomy" id="2885348"/>
    <lineage>
        <taxon>Bacteria</taxon>
        <taxon>Bacillati</taxon>
        <taxon>Bacillota</taxon>
        <taxon>Clostridia</taxon>
        <taxon>Lachnospirales</taxon>
        <taxon>Lachnospiraceae</taxon>
        <taxon>Hominifimenecus</taxon>
    </lineage>
</organism>
<evidence type="ECO:0000259" key="4">
    <source>
        <dbReference type="PROSITE" id="PS51186"/>
    </source>
</evidence>
<evidence type="ECO:0000256" key="3">
    <source>
        <dbReference type="PIRNR" id="PIRNR005751"/>
    </source>
</evidence>
<evidence type="ECO:0000313" key="6">
    <source>
        <dbReference type="Proteomes" id="UP001198182"/>
    </source>
</evidence>
<dbReference type="Proteomes" id="UP001198182">
    <property type="component" value="Unassembled WGS sequence"/>
</dbReference>
<dbReference type="EC" id="6.2.1.22" evidence="3"/>
<dbReference type="InterPro" id="IPR005216">
    <property type="entry name" value="Citrate_lyase_ligase"/>
</dbReference>
<dbReference type="InterPro" id="IPR000182">
    <property type="entry name" value="GNAT_dom"/>
</dbReference>
<comment type="caution">
    <text evidence="5">The sequence shown here is derived from an EMBL/GenBank/DDBJ whole genome shotgun (WGS) entry which is preliminary data.</text>
</comment>
<dbReference type="Gene3D" id="3.40.50.620">
    <property type="entry name" value="HUPs"/>
    <property type="match status" value="1"/>
</dbReference>
<keyword evidence="1 3" id="KW-0547">Nucleotide-binding</keyword>
<dbReference type="InterPro" id="IPR016181">
    <property type="entry name" value="Acyl_CoA_acyltransferase"/>
</dbReference>
<dbReference type="PANTHER" id="PTHR40599:SF1">
    <property type="entry name" value="[CITRATE [PRO-3S]-LYASE] LIGASE"/>
    <property type="match status" value="1"/>
</dbReference>
<sequence>MSEYTLSEIRPTDKRNRRLQEALLKKEGIELDKNLDYSVGLFDEDYNLAATGSCFKNTLRCMAVDSSHQGEGLLNQVVTHLMDHQSERGNFELFLYTKCDSAKFFNDLGFYEIARVDGKVVFMENRRTGFSGYLDRLRKTRVEGERVAAVVMNANPFTLGHQYLLEKASAENDVVHVFVVSEDVSLVPFSVRYELVKRGSAHLKNLVYHETGSYIISNATFPSYFLKDADLVIQSHARLDINVFKKIAEALGVNYRYVGDEPFSQVTSIYNKIMKEELDAAGIQCVIVPRKEESGSAISASKVRQAIKEGNLEALKSVVPESTYAYFTSPEAEPVIQRIRRAEEVIHY</sequence>
<dbReference type="InterPro" id="IPR004821">
    <property type="entry name" value="Cyt_trans-like"/>
</dbReference>
<dbReference type="RefSeq" id="WP_308452810.1">
    <property type="nucleotide sequence ID" value="NZ_JAJEQR010000007.1"/>
</dbReference>
<dbReference type="SUPFAM" id="SSF52374">
    <property type="entry name" value="Nucleotidylyl transferase"/>
    <property type="match status" value="1"/>
</dbReference>
<dbReference type="Gene3D" id="3.40.630.30">
    <property type="match status" value="1"/>
</dbReference>
<dbReference type="GO" id="GO:0008771">
    <property type="term" value="F:[citrate (pro-3S)-lyase] ligase activity"/>
    <property type="evidence" value="ECO:0007669"/>
    <property type="project" value="UniProtKB-EC"/>
</dbReference>
<comment type="catalytic activity">
    <reaction evidence="3">
        <text>holo-[citrate lyase ACP] + acetate + ATP = acetyl-[citrate lyase ACP] + AMP + diphosphate</text>
        <dbReference type="Rhea" id="RHEA:23788"/>
        <dbReference type="Rhea" id="RHEA-COMP:10158"/>
        <dbReference type="Rhea" id="RHEA-COMP:13710"/>
        <dbReference type="ChEBI" id="CHEBI:30089"/>
        <dbReference type="ChEBI" id="CHEBI:30616"/>
        <dbReference type="ChEBI" id="CHEBI:33019"/>
        <dbReference type="ChEBI" id="CHEBI:82683"/>
        <dbReference type="ChEBI" id="CHEBI:137976"/>
        <dbReference type="ChEBI" id="CHEBI:456215"/>
        <dbReference type="EC" id="6.2.1.22"/>
    </reaction>
</comment>
<dbReference type="NCBIfam" id="TIGR00125">
    <property type="entry name" value="cyt_tran_rel"/>
    <property type="match status" value="1"/>
</dbReference>
<reference evidence="5" key="1">
    <citation type="submission" date="2021-10" db="EMBL/GenBank/DDBJ databases">
        <title>Anaerobic single-cell dispensing facilitates the cultivation of human gut bacteria.</title>
        <authorList>
            <person name="Afrizal A."/>
        </authorList>
    </citation>
    <scope>NUCLEOTIDE SEQUENCE</scope>
    <source>
        <strain evidence="5">CLA-AA-H215</strain>
    </source>
</reference>
<dbReference type="PROSITE" id="PS51186">
    <property type="entry name" value="GNAT"/>
    <property type="match status" value="1"/>
</dbReference>
<dbReference type="Pfam" id="PF08218">
    <property type="entry name" value="Citrate_ly_lig"/>
    <property type="match status" value="1"/>
</dbReference>
<dbReference type="NCBIfam" id="TIGR00124">
    <property type="entry name" value="cit_ly_ligase"/>
    <property type="match status" value="1"/>
</dbReference>
<dbReference type="InterPro" id="IPR013166">
    <property type="entry name" value="Citrate_lyase_ligase_C"/>
</dbReference>
<dbReference type="GO" id="GO:0016747">
    <property type="term" value="F:acyltransferase activity, transferring groups other than amino-acyl groups"/>
    <property type="evidence" value="ECO:0007669"/>
    <property type="project" value="InterPro"/>
</dbReference>
<proteinExistence type="predicted"/>
<dbReference type="PANTHER" id="PTHR40599">
    <property type="entry name" value="[CITRATE [PRO-3S]-LYASE] LIGASE"/>
    <property type="match status" value="1"/>
</dbReference>
<accession>A0AAE3E917</accession>
<keyword evidence="2 3" id="KW-0067">ATP-binding</keyword>
<dbReference type="SMART" id="SM00764">
    <property type="entry name" value="Citrate_ly_lig"/>
    <property type="match status" value="1"/>
</dbReference>
<name>A0AAE3E917_9FIRM</name>
<feature type="domain" description="N-acetyltransferase" evidence="4">
    <location>
        <begin position="1"/>
        <end position="128"/>
    </location>
</feature>
<evidence type="ECO:0000313" key="5">
    <source>
        <dbReference type="EMBL" id="MCC2230103.1"/>
    </source>
</evidence>
<dbReference type="AlphaFoldDB" id="A0AAE3E917"/>
<comment type="function">
    <text evidence="3">Acetylation of prosthetic group (2-(5''-phosphoribosyl)-3'-dephosphocoenzyme-A) of the gamma subunit of citrate lyase.</text>
</comment>
<dbReference type="CDD" id="cd02169">
    <property type="entry name" value="Citrate_lyase_ligase"/>
    <property type="match status" value="1"/>
</dbReference>
<dbReference type="EMBL" id="JAJEQR010000007">
    <property type="protein sequence ID" value="MCC2230103.1"/>
    <property type="molecule type" value="Genomic_DNA"/>
</dbReference>
<dbReference type="GO" id="GO:0005524">
    <property type="term" value="F:ATP binding"/>
    <property type="evidence" value="ECO:0007669"/>
    <property type="project" value="UniProtKB-UniRule"/>
</dbReference>
<keyword evidence="3 5" id="KW-0436">Ligase</keyword>
<dbReference type="PIRSF" id="PIRSF005751">
    <property type="entry name" value="Acet_citr_lig"/>
    <property type="match status" value="1"/>
</dbReference>
<protein>
    <recommendedName>
        <fullName evidence="3">[Citrate [pro-3S]-lyase] ligase</fullName>
        <ecNumber evidence="3">6.2.1.22</ecNumber>
    </recommendedName>
</protein>
<evidence type="ECO:0000256" key="2">
    <source>
        <dbReference type="ARBA" id="ARBA00022840"/>
    </source>
</evidence>